<organism evidence="1 2">
    <name type="scientific">Knufia peltigerae</name>
    <dbReference type="NCBI Taxonomy" id="1002370"/>
    <lineage>
        <taxon>Eukaryota</taxon>
        <taxon>Fungi</taxon>
        <taxon>Dikarya</taxon>
        <taxon>Ascomycota</taxon>
        <taxon>Pezizomycotina</taxon>
        <taxon>Eurotiomycetes</taxon>
        <taxon>Chaetothyriomycetidae</taxon>
        <taxon>Chaetothyriales</taxon>
        <taxon>Trichomeriaceae</taxon>
        <taxon>Knufia</taxon>
    </lineage>
</organism>
<accession>A0AA39D0H7</accession>
<evidence type="ECO:0008006" key="3">
    <source>
        <dbReference type="Google" id="ProtNLM"/>
    </source>
</evidence>
<protein>
    <recommendedName>
        <fullName evidence="3">DUF2278 family protein</fullName>
    </recommendedName>
</protein>
<dbReference type="Proteomes" id="UP001172681">
    <property type="component" value="Unassembled WGS sequence"/>
</dbReference>
<evidence type="ECO:0000313" key="1">
    <source>
        <dbReference type="EMBL" id="KAJ9637610.1"/>
    </source>
</evidence>
<dbReference type="InterPro" id="IPR019268">
    <property type="entry name" value="DUF2278"/>
</dbReference>
<proteinExistence type="predicted"/>
<comment type="caution">
    <text evidence="1">The sequence shown here is derived from an EMBL/GenBank/DDBJ whole genome shotgun (WGS) entry which is preliminary data.</text>
</comment>
<name>A0AA39D0H7_9EURO</name>
<gene>
    <name evidence="1" type="ORF">H2204_004759</name>
</gene>
<sequence length="222" mass="24692">MPIQDYGVWKGKPVSYEVDPPQDRTPHINLVFQSNGPTQLKAAINVKSKTKPHELVYWFDRAFSNQLTQSLANLEYGFQAIDPDDQQANNYALDYARTPGLLQLQAGRILPFMEDGPDNDILDQLQPILDDAIEQRADIYLYGSSFGPGGIHEVHMNQGSAGFDNGVKQDGGFLLRFPDGHWEAVFLAFASQQIPTDDFSGDPLPDSRSLKNIIESGGRARL</sequence>
<reference evidence="1" key="1">
    <citation type="submission" date="2022-10" db="EMBL/GenBank/DDBJ databases">
        <title>Culturing micro-colonial fungi from biological soil crusts in the Mojave desert and describing Neophaeococcomyces mojavensis, and introducing the new genera and species Taxawa tesnikishii.</title>
        <authorList>
            <person name="Kurbessoian T."/>
            <person name="Stajich J.E."/>
        </authorList>
    </citation>
    <scope>NUCLEOTIDE SEQUENCE</scope>
    <source>
        <strain evidence="1">TK_35</strain>
    </source>
</reference>
<dbReference type="EMBL" id="JAPDRN010000024">
    <property type="protein sequence ID" value="KAJ9637610.1"/>
    <property type="molecule type" value="Genomic_DNA"/>
</dbReference>
<evidence type="ECO:0000313" key="2">
    <source>
        <dbReference type="Proteomes" id="UP001172681"/>
    </source>
</evidence>
<dbReference type="AlphaFoldDB" id="A0AA39D0H7"/>
<dbReference type="Pfam" id="PF10042">
    <property type="entry name" value="DUF2278"/>
    <property type="match status" value="1"/>
</dbReference>
<keyword evidence="2" id="KW-1185">Reference proteome</keyword>